<accession>A0A0N9DY11</accession>
<protein>
    <recommendedName>
        <fullName evidence="4">Uracil DNA glycosylase superfamily protein</fullName>
    </recommendedName>
</protein>
<dbReference type="EMBL" id="KR231689">
    <property type="protein sequence ID" value="ALJ83546.1"/>
    <property type="molecule type" value="Genomic_DNA"/>
</dbReference>
<evidence type="ECO:0000313" key="1">
    <source>
        <dbReference type="EMBL" id="ALF34824.1"/>
    </source>
</evidence>
<dbReference type="InterPro" id="IPR036895">
    <property type="entry name" value="Uracil-DNA_glycosylase-like_sf"/>
</dbReference>
<proteinExistence type="predicted"/>
<name>A0A0N9DY11_VIBAL</name>
<evidence type="ECO:0000313" key="2">
    <source>
        <dbReference type="EMBL" id="ALF34938.1"/>
    </source>
</evidence>
<dbReference type="EMBL" id="KT072769">
    <property type="protein sequence ID" value="ALF34938.1"/>
    <property type="molecule type" value="Genomic_DNA"/>
</dbReference>
<organism evidence="1">
    <name type="scientific">Vibrio alginolyticus</name>
    <dbReference type="NCBI Taxonomy" id="663"/>
    <lineage>
        <taxon>Bacteria</taxon>
        <taxon>Pseudomonadati</taxon>
        <taxon>Pseudomonadota</taxon>
        <taxon>Gammaproteobacteria</taxon>
        <taxon>Vibrionales</taxon>
        <taxon>Vibrionaceae</taxon>
        <taxon>Vibrio</taxon>
    </lineage>
</organism>
<dbReference type="Gene3D" id="3.40.470.10">
    <property type="entry name" value="Uracil-DNA glycosylase-like domain"/>
    <property type="match status" value="1"/>
</dbReference>
<evidence type="ECO:0008006" key="4">
    <source>
        <dbReference type="Google" id="ProtNLM"/>
    </source>
</evidence>
<reference evidence="1" key="1">
    <citation type="journal article" date="2016" name="BMC Microbiol.">
        <title>Comparative genomic analysis of six new-found integrative conjugative elements (ICEs) in Vibrio alginolyticus.</title>
        <authorList>
            <person name="Luo P."/>
            <person name="He X."/>
            <person name="Wang Y."/>
            <person name="Liu Q."/>
            <person name="Hu C."/>
        </authorList>
    </citation>
    <scope>NUCLEOTIDE SEQUENCE</scope>
    <source>
        <strain evidence="3">A056</strain>
        <strain evidence="1">E0601</strain>
        <strain evidence="2">HN492</strain>
    </source>
</reference>
<dbReference type="RefSeq" id="WP_005396850.1">
    <property type="nucleotide sequence ID" value="NZ_CP016224.1"/>
</dbReference>
<sequence length="229" mass="26523">MDDKYVSEIDCLDKLMVAWSEAFPKDWYFNYDGVISTEDWDSCGKKVLFVLKETNEAKQNIVNAINRAIEVKASGWWRGKVLRRVGRWAYGLQKYDGAVPSLRDAKLNEKNAVKNIAYINIRKTSGSARTDQKSFDAHAKEFAPFVRRQIELINPDIVVLCGTYNQVKRYVFPELKKVSERVHVNDGVVFINAFHPAARKKSAMLYHQVLDNYHAYKNHIYRINLKMLA</sequence>
<dbReference type="AlphaFoldDB" id="A0A0N9DY11"/>
<evidence type="ECO:0000313" key="3">
    <source>
        <dbReference type="EMBL" id="ALJ83546.1"/>
    </source>
</evidence>
<dbReference type="SUPFAM" id="SSF52141">
    <property type="entry name" value="Uracil-DNA glycosylase-like"/>
    <property type="match status" value="1"/>
</dbReference>
<gene>
    <name evidence="3" type="ORF">ICEValA056-2_043</name>
    <name evidence="1" type="ORF">ICEValE0601_068</name>
    <name evidence="2" type="ORF">ICEValHN492_068</name>
</gene>
<dbReference type="EMBL" id="KT072768">
    <property type="protein sequence ID" value="ALF34824.1"/>
    <property type="molecule type" value="Genomic_DNA"/>
</dbReference>